<dbReference type="NCBIfam" id="NF003793">
    <property type="entry name" value="PRK05382.1"/>
    <property type="match status" value="1"/>
</dbReference>
<comment type="caution">
    <text evidence="11">Lacks conserved residue(s) required for the propagation of feature annotation.</text>
</comment>
<dbReference type="GO" id="GO:0005829">
    <property type="term" value="C:cytosol"/>
    <property type="evidence" value="ECO:0007669"/>
    <property type="project" value="TreeGrafter"/>
</dbReference>
<evidence type="ECO:0000256" key="7">
    <source>
        <dbReference type="ARBA" id="ARBA00022827"/>
    </source>
</evidence>
<evidence type="ECO:0000256" key="5">
    <source>
        <dbReference type="ARBA" id="ARBA00022630"/>
    </source>
</evidence>
<feature type="binding site" evidence="11">
    <location>
        <position position="47"/>
    </location>
    <ligand>
        <name>NADP(+)</name>
        <dbReference type="ChEBI" id="CHEBI:58349"/>
    </ligand>
</feature>
<evidence type="ECO:0000256" key="10">
    <source>
        <dbReference type="ARBA" id="ARBA00023239"/>
    </source>
</evidence>
<dbReference type="GO" id="GO:0009073">
    <property type="term" value="P:aromatic amino acid family biosynthetic process"/>
    <property type="evidence" value="ECO:0007669"/>
    <property type="project" value="UniProtKB-KW"/>
</dbReference>
<dbReference type="GO" id="GO:0009423">
    <property type="term" value="P:chorismate biosynthetic process"/>
    <property type="evidence" value="ECO:0007669"/>
    <property type="project" value="UniProtKB-UniRule"/>
</dbReference>
<dbReference type="AlphaFoldDB" id="A0A9D1CR71"/>
<keyword evidence="4 11" id="KW-0028">Amino-acid biosynthesis</keyword>
<dbReference type="SUPFAM" id="SSF103263">
    <property type="entry name" value="Chorismate synthase, AroC"/>
    <property type="match status" value="1"/>
</dbReference>
<name>A0A9D1CR71_9FIRM</name>
<organism evidence="13 14">
    <name type="scientific">Candidatus Onthenecus intestinigallinarum</name>
    <dbReference type="NCBI Taxonomy" id="2840875"/>
    <lineage>
        <taxon>Bacteria</taxon>
        <taxon>Bacillati</taxon>
        <taxon>Bacillota</taxon>
        <taxon>Clostridia</taxon>
        <taxon>Eubacteriales</taxon>
        <taxon>Candidatus Onthenecus</taxon>
    </lineage>
</organism>
<dbReference type="InterPro" id="IPR035904">
    <property type="entry name" value="Chorismate_synth_AroC_sf"/>
</dbReference>
<feature type="binding site" evidence="11">
    <location>
        <position position="289"/>
    </location>
    <ligand>
        <name>FMN</name>
        <dbReference type="ChEBI" id="CHEBI:58210"/>
    </ligand>
</feature>
<dbReference type="GO" id="GO:0010181">
    <property type="term" value="F:FMN binding"/>
    <property type="evidence" value="ECO:0007669"/>
    <property type="project" value="TreeGrafter"/>
</dbReference>
<keyword evidence="8 11" id="KW-0521">NADP</keyword>
<dbReference type="PANTHER" id="PTHR21085:SF0">
    <property type="entry name" value="CHORISMATE SYNTHASE"/>
    <property type="match status" value="1"/>
</dbReference>
<evidence type="ECO:0000256" key="6">
    <source>
        <dbReference type="ARBA" id="ARBA00022643"/>
    </source>
</evidence>
<gene>
    <name evidence="11 13" type="primary">aroC</name>
    <name evidence="13" type="ORF">IAB73_09110</name>
</gene>
<evidence type="ECO:0000256" key="11">
    <source>
        <dbReference type="HAMAP-Rule" id="MF_00300"/>
    </source>
</evidence>
<dbReference type="NCBIfam" id="TIGR00033">
    <property type="entry name" value="aroC"/>
    <property type="match status" value="1"/>
</dbReference>
<dbReference type="Pfam" id="PF01264">
    <property type="entry name" value="Chorismate_synt"/>
    <property type="match status" value="1"/>
</dbReference>
<evidence type="ECO:0000256" key="4">
    <source>
        <dbReference type="ARBA" id="ARBA00022605"/>
    </source>
</evidence>
<evidence type="ECO:0000313" key="13">
    <source>
        <dbReference type="EMBL" id="HIQ72350.1"/>
    </source>
</evidence>
<evidence type="ECO:0000256" key="12">
    <source>
        <dbReference type="RuleBase" id="RU000605"/>
    </source>
</evidence>
<comment type="caution">
    <text evidence="13">The sequence shown here is derived from an EMBL/GenBank/DDBJ whole genome shotgun (WGS) entry which is preliminary data.</text>
</comment>
<evidence type="ECO:0000256" key="8">
    <source>
        <dbReference type="ARBA" id="ARBA00022857"/>
    </source>
</evidence>
<keyword evidence="7 11" id="KW-0274">FAD</keyword>
<evidence type="ECO:0000256" key="3">
    <source>
        <dbReference type="ARBA" id="ARBA00013036"/>
    </source>
</evidence>
<accession>A0A9D1CR71</accession>
<dbReference type="Proteomes" id="UP000886887">
    <property type="component" value="Unassembled WGS sequence"/>
</dbReference>
<dbReference type="PROSITE" id="PS00788">
    <property type="entry name" value="CHORISMATE_SYNTHASE_2"/>
    <property type="match status" value="1"/>
</dbReference>
<dbReference type="InterPro" id="IPR020541">
    <property type="entry name" value="Chorismate_synthase_CS"/>
</dbReference>
<sequence>MRSTWGNNLQLTIFGESHGPAIGVVVDGLPIGLSVDEEAVARDMARRAPGQDPTATARREADRVRIVSGLYRGHTTGAPLCGLIENTNVRSGDYEAMQRLMRPGHADYAGYVKYRGMNDPRGGGHFSGRLTAPLVFAGALCRQALAARGIEVGAHIASIAGVEDAPMDPVGVDAQTLRALRDARFALLDPAREAAMRARVEEARLAGDSVGGSIEAAAVGVPAGLGAPFFDSLESTLAHLLFSIPAVKGVAFGDGFGLCAMRGSGANDAMRVQDGRVTCETNHNGGVTGGITNGMPVVCRVAVKPTPSIARPQRTVDVSCMADAQMEIRGRHDPCIVPRAVPVVESAMLLALTDLLLEEETRG</sequence>
<comment type="function">
    <text evidence="11">Catalyzes the anti-1,4-elimination of the C-3 phosphate and the C-6 proR hydrogen from 5-enolpyruvylshikimate-3-phosphate (EPSP) to yield chorismate, which is the branch point compound that serves as the starting substrate for the three terminal pathways of aromatic amino acid biosynthesis. This reaction introduces a second double bond into the aromatic ring system.</text>
</comment>
<comment type="similarity">
    <text evidence="2 11 12">Belongs to the chorismate synthase family.</text>
</comment>
<dbReference type="Gene3D" id="3.60.150.10">
    <property type="entry name" value="Chorismate synthase AroC"/>
    <property type="match status" value="1"/>
</dbReference>
<evidence type="ECO:0000256" key="1">
    <source>
        <dbReference type="ARBA" id="ARBA00005044"/>
    </source>
</evidence>
<dbReference type="HAMAP" id="MF_00300">
    <property type="entry name" value="Chorismate_synth"/>
    <property type="match status" value="1"/>
</dbReference>
<reference evidence="13" key="1">
    <citation type="submission" date="2020-10" db="EMBL/GenBank/DDBJ databases">
        <authorList>
            <person name="Gilroy R."/>
        </authorList>
    </citation>
    <scope>NUCLEOTIDE SEQUENCE</scope>
    <source>
        <strain evidence="13">ChiSxjej2B14-6234</strain>
    </source>
</reference>
<dbReference type="PIRSF" id="PIRSF001456">
    <property type="entry name" value="Chorismate_synth"/>
    <property type="match status" value="1"/>
</dbReference>
<dbReference type="PROSITE" id="PS00789">
    <property type="entry name" value="CHORISMATE_SYNTHASE_3"/>
    <property type="match status" value="1"/>
</dbReference>
<keyword evidence="9 11" id="KW-0057">Aromatic amino acid biosynthesis</keyword>
<dbReference type="EMBL" id="DVFJ01000033">
    <property type="protein sequence ID" value="HIQ72350.1"/>
    <property type="molecule type" value="Genomic_DNA"/>
</dbReference>
<dbReference type="CDD" id="cd07304">
    <property type="entry name" value="Chorismate_synthase"/>
    <property type="match status" value="1"/>
</dbReference>
<feature type="binding site" evidence="11">
    <location>
        <begin position="125"/>
        <end position="127"/>
    </location>
    <ligand>
        <name>FMN</name>
        <dbReference type="ChEBI" id="CHEBI:58210"/>
    </ligand>
</feature>
<dbReference type="EC" id="4.2.3.5" evidence="3 11"/>
<keyword evidence="10 11" id="KW-0456">Lyase</keyword>
<dbReference type="GO" id="GO:0004107">
    <property type="term" value="F:chorismate synthase activity"/>
    <property type="evidence" value="ECO:0007669"/>
    <property type="project" value="UniProtKB-UniRule"/>
</dbReference>
<dbReference type="GO" id="GO:0008652">
    <property type="term" value="P:amino acid biosynthetic process"/>
    <property type="evidence" value="ECO:0007669"/>
    <property type="project" value="UniProtKB-KW"/>
</dbReference>
<comment type="cofactor">
    <cofactor evidence="11 12">
        <name>FMNH2</name>
        <dbReference type="ChEBI" id="CHEBI:57618"/>
    </cofactor>
    <text evidence="11 12">Reduced FMN (FMNH(2)).</text>
</comment>
<dbReference type="InterPro" id="IPR000453">
    <property type="entry name" value="Chorismate_synth"/>
</dbReference>
<evidence type="ECO:0000256" key="2">
    <source>
        <dbReference type="ARBA" id="ARBA00008014"/>
    </source>
</evidence>
<feature type="binding site" evidence="11">
    <location>
        <begin position="304"/>
        <end position="308"/>
    </location>
    <ligand>
        <name>FMN</name>
        <dbReference type="ChEBI" id="CHEBI:58210"/>
    </ligand>
</feature>
<comment type="pathway">
    <text evidence="1 11 12">Metabolic intermediate biosynthesis; chorismate biosynthesis; chorismate from D-erythrose 4-phosphate and phosphoenolpyruvate: step 7/7.</text>
</comment>
<keyword evidence="6 11" id="KW-0288">FMN</keyword>
<dbReference type="PANTHER" id="PTHR21085">
    <property type="entry name" value="CHORISMATE SYNTHASE"/>
    <property type="match status" value="1"/>
</dbReference>
<feature type="binding site" evidence="11">
    <location>
        <position position="331"/>
    </location>
    <ligand>
        <name>FMN</name>
        <dbReference type="ChEBI" id="CHEBI:58210"/>
    </ligand>
</feature>
<reference evidence="13" key="2">
    <citation type="journal article" date="2021" name="PeerJ">
        <title>Extensive microbial diversity within the chicken gut microbiome revealed by metagenomics and culture.</title>
        <authorList>
            <person name="Gilroy R."/>
            <person name="Ravi A."/>
            <person name="Getino M."/>
            <person name="Pursley I."/>
            <person name="Horton D.L."/>
            <person name="Alikhan N.F."/>
            <person name="Baker D."/>
            <person name="Gharbi K."/>
            <person name="Hall N."/>
            <person name="Watson M."/>
            <person name="Adriaenssens E.M."/>
            <person name="Foster-Nyarko E."/>
            <person name="Jarju S."/>
            <person name="Secka A."/>
            <person name="Antonio M."/>
            <person name="Oren A."/>
            <person name="Chaudhuri R.R."/>
            <person name="La Ragione R."/>
            <person name="Hildebrand F."/>
            <person name="Pallen M.J."/>
        </authorList>
    </citation>
    <scope>NUCLEOTIDE SEQUENCE</scope>
    <source>
        <strain evidence="13">ChiSxjej2B14-6234</strain>
    </source>
</reference>
<protein>
    <recommendedName>
        <fullName evidence="3 11">Chorismate synthase</fullName>
        <shortName evidence="11">CS</shortName>
        <ecNumber evidence="3 11">4.2.3.5</ecNumber>
    </recommendedName>
    <alternativeName>
        <fullName evidence="11">5-enolpyruvylshikimate-3-phosphate phospholyase</fullName>
    </alternativeName>
</protein>
<dbReference type="PROSITE" id="PS00787">
    <property type="entry name" value="CHORISMATE_SYNTHASE_1"/>
    <property type="match status" value="1"/>
</dbReference>
<comment type="catalytic activity">
    <reaction evidence="11 12">
        <text>5-O-(1-carboxyvinyl)-3-phosphoshikimate = chorismate + phosphate</text>
        <dbReference type="Rhea" id="RHEA:21020"/>
        <dbReference type="ChEBI" id="CHEBI:29748"/>
        <dbReference type="ChEBI" id="CHEBI:43474"/>
        <dbReference type="ChEBI" id="CHEBI:57701"/>
        <dbReference type="EC" id="4.2.3.5"/>
    </reaction>
</comment>
<proteinExistence type="inferred from homology"/>
<comment type="subunit">
    <text evidence="11">Homotetramer.</text>
</comment>
<keyword evidence="5 11" id="KW-0285">Flavoprotein</keyword>
<evidence type="ECO:0000256" key="9">
    <source>
        <dbReference type="ARBA" id="ARBA00023141"/>
    </source>
</evidence>
<evidence type="ECO:0000313" key="14">
    <source>
        <dbReference type="Proteomes" id="UP000886887"/>
    </source>
</evidence>